<evidence type="ECO:0000256" key="1">
    <source>
        <dbReference type="SAM" id="MobiDB-lite"/>
    </source>
</evidence>
<feature type="compositionally biased region" description="Polar residues" evidence="1">
    <location>
        <begin position="231"/>
        <end position="247"/>
    </location>
</feature>
<feature type="region of interest" description="Disordered" evidence="1">
    <location>
        <begin position="19"/>
        <end position="60"/>
    </location>
</feature>
<evidence type="ECO:0000313" key="2">
    <source>
        <dbReference type="EMBL" id="KAK8401143.1"/>
    </source>
</evidence>
<dbReference type="Proteomes" id="UP001487740">
    <property type="component" value="Unassembled WGS sequence"/>
</dbReference>
<protein>
    <submittedName>
        <fullName evidence="2">Uncharacterized protein</fullName>
    </submittedName>
</protein>
<gene>
    <name evidence="2" type="ORF">O3P69_002714</name>
</gene>
<organism evidence="2 3">
    <name type="scientific">Scylla paramamosain</name>
    <name type="common">Mud crab</name>
    <dbReference type="NCBI Taxonomy" id="85552"/>
    <lineage>
        <taxon>Eukaryota</taxon>
        <taxon>Metazoa</taxon>
        <taxon>Ecdysozoa</taxon>
        <taxon>Arthropoda</taxon>
        <taxon>Crustacea</taxon>
        <taxon>Multicrustacea</taxon>
        <taxon>Malacostraca</taxon>
        <taxon>Eumalacostraca</taxon>
        <taxon>Eucarida</taxon>
        <taxon>Decapoda</taxon>
        <taxon>Pleocyemata</taxon>
        <taxon>Brachyura</taxon>
        <taxon>Eubrachyura</taxon>
        <taxon>Portunoidea</taxon>
        <taxon>Portunidae</taxon>
        <taxon>Portuninae</taxon>
        <taxon>Scylla</taxon>
    </lineage>
</organism>
<feature type="region of interest" description="Disordered" evidence="1">
    <location>
        <begin position="331"/>
        <end position="376"/>
    </location>
</feature>
<reference evidence="2 3" key="1">
    <citation type="submission" date="2023-03" db="EMBL/GenBank/DDBJ databases">
        <title>High-quality genome of Scylla paramamosain provides insights in environmental adaptation.</title>
        <authorList>
            <person name="Zhang L."/>
        </authorList>
    </citation>
    <scope>NUCLEOTIDE SEQUENCE [LARGE SCALE GENOMIC DNA]</scope>
    <source>
        <strain evidence="2">LZ_2023a</strain>
        <tissue evidence="2">Muscle</tissue>
    </source>
</reference>
<comment type="caution">
    <text evidence="2">The sequence shown here is derived from an EMBL/GenBank/DDBJ whole genome shotgun (WGS) entry which is preliminary data.</text>
</comment>
<feature type="region of interest" description="Disordered" evidence="1">
    <location>
        <begin position="213"/>
        <end position="256"/>
    </location>
</feature>
<dbReference type="AlphaFoldDB" id="A0AAW0UM12"/>
<evidence type="ECO:0000313" key="3">
    <source>
        <dbReference type="Proteomes" id="UP001487740"/>
    </source>
</evidence>
<accession>A0AAW0UM12</accession>
<sequence>MANLASGGVYQQMVVPAPYHFHQPQPQPMPTVTQEPEPKKEPKKRKKPAEKANGEKKKPRIIGQTAYMAGLRLELGSGDGGECSRCNKKKCFKHADGKNKNQLSKKTPEDTVLQMKKHMLKLLSMHDYTVFCKTDQKNGQVDVDISKMHRSYLEEHEPQAFEPPPSNDPNREYKPKVKQWLYRKIYLDEFKSFEYAECKRKIGDLRRSIDSVMMQKKKKAPKPKPPAPSPQHQVMPQDYSMNSHSPNTPGPTDMSRTAMPVPPGTIIATTPHTPASSTATGGYQPNLMNLGVETTTTPVSSMAAMGATSTLHNSLATYMTQQVQPNLLFGLGQQQQPPPAQQQPLNLQTSHQGQPTMQAPPHQAPGSAAPPTAAPPLPLNLHNPYYVSLGPMLPLPMSTPQHNHQQQFQQNMLQQQQAQHQNQYCPHSRYQHSWSTSGPVAPTNTVAPARQVSFPPAYASSQSHQCYIPNSVPQVASSQNFTYVPSSEQGTSLPQPVYQNVSSNNSPQANCTSDNQKVSLASATLPSSLGIPGPSGNFSKPEPPLPAPQQTIIVVPTSVALQNNYIIKNLQSTPQPSISHGFVSPQVVVDKSPPAPSPLTTQAGTDPKGKIIYLPS</sequence>
<dbReference type="EMBL" id="JARAKH010000009">
    <property type="protein sequence ID" value="KAK8401143.1"/>
    <property type="molecule type" value="Genomic_DNA"/>
</dbReference>
<feature type="region of interest" description="Disordered" evidence="1">
    <location>
        <begin position="154"/>
        <end position="173"/>
    </location>
</feature>
<keyword evidence="3" id="KW-1185">Reference proteome</keyword>
<proteinExistence type="predicted"/>
<name>A0AAW0UM12_SCYPA</name>